<keyword evidence="2" id="KW-0812">Transmembrane</keyword>
<feature type="signal peptide" evidence="3">
    <location>
        <begin position="1"/>
        <end position="21"/>
    </location>
</feature>
<proteinExistence type="predicted"/>
<reference evidence="4" key="1">
    <citation type="submission" date="2021-12" db="EMBL/GenBank/DDBJ databases">
        <authorList>
            <person name="King R."/>
        </authorList>
    </citation>
    <scope>NUCLEOTIDE SEQUENCE</scope>
</reference>
<feature type="region of interest" description="Disordered" evidence="1">
    <location>
        <begin position="125"/>
        <end position="147"/>
    </location>
</feature>
<feature type="transmembrane region" description="Helical" evidence="2">
    <location>
        <begin position="459"/>
        <end position="477"/>
    </location>
</feature>
<dbReference type="EMBL" id="OV121138">
    <property type="protein sequence ID" value="CAH0560675.1"/>
    <property type="molecule type" value="Genomic_DNA"/>
</dbReference>
<evidence type="ECO:0000313" key="4">
    <source>
        <dbReference type="EMBL" id="CAH0560675.1"/>
    </source>
</evidence>
<evidence type="ECO:0000256" key="1">
    <source>
        <dbReference type="SAM" id="MobiDB-lite"/>
    </source>
</evidence>
<feature type="compositionally biased region" description="Low complexity" evidence="1">
    <location>
        <begin position="427"/>
        <end position="442"/>
    </location>
</feature>
<name>A0A9P0BF42_BRAAE</name>
<sequence length="508" mass="58359">MFFLSAILLIHSVFIVVVSSADKVYDLDVPGSDPIRIFEGESLWPVSEPEHYERHYEPSNFEHRAFHTHTQSNDENNEFAPVALQQFLSNYAKDKGKKPIQNENDAHFESVDLITKAPDEIFKEEKSKSNWNSKQYNNPKNNNNYKNPLDDKKGWVSLEPVPWSISKISKWHPNTAAAKPTPSQRPWNDYSSSLPYERPWESALNRPNGQGYNIKPQMENHEYYDDNIQRPPNNQYSQQFENYRPNQAYNNNKPTAIFNQKVQVRPSYSESSYKTPLKISGYYKDEEETKTNCKDEKHFESGIITDGQLPDFPTEYRDAMRRRGSEIHPDTHPTNGDGEWVLLSTTKGYKRPKNRQRSLDIKPQALGVQKSVHLTVLPPLKNSKVNMTTSHGGMLQVESTFETVEQSQKKFAKKQKLKKRRNRRPQKTGQKQSLKLQQQPQKISLPTVARRNTGPDSSAVLAAVGAGMIPATMAMLVPMAMSGRKKRDLNFVTTDPYSTIEITLPRYI</sequence>
<keyword evidence="5" id="KW-1185">Reference proteome</keyword>
<dbReference type="Proteomes" id="UP001154078">
    <property type="component" value="Chromosome 7"/>
</dbReference>
<feature type="compositionally biased region" description="Basic residues" evidence="1">
    <location>
        <begin position="411"/>
        <end position="426"/>
    </location>
</feature>
<keyword evidence="3" id="KW-0732">Signal</keyword>
<keyword evidence="2" id="KW-0472">Membrane</keyword>
<keyword evidence="2" id="KW-1133">Transmembrane helix</keyword>
<gene>
    <name evidence="4" type="ORF">MELIAE_LOCUS10396</name>
</gene>
<evidence type="ECO:0000256" key="3">
    <source>
        <dbReference type="SAM" id="SignalP"/>
    </source>
</evidence>
<organism evidence="4 5">
    <name type="scientific">Brassicogethes aeneus</name>
    <name type="common">Rape pollen beetle</name>
    <name type="synonym">Meligethes aeneus</name>
    <dbReference type="NCBI Taxonomy" id="1431903"/>
    <lineage>
        <taxon>Eukaryota</taxon>
        <taxon>Metazoa</taxon>
        <taxon>Ecdysozoa</taxon>
        <taxon>Arthropoda</taxon>
        <taxon>Hexapoda</taxon>
        <taxon>Insecta</taxon>
        <taxon>Pterygota</taxon>
        <taxon>Neoptera</taxon>
        <taxon>Endopterygota</taxon>
        <taxon>Coleoptera</taxon>
        <taxon>Polyphaga</taxon>
        <taxon>Cucujiformia</taxon>
        <taxon>Nitidulidae</taxon>
        <taxon>Meligethinae</taxon>
        <taxon>Brassicogethes</taxon>
    </lineage>
</organism>
<accession>A0A9P0BF42</accession>
<evidence type="ECO:0000256" key="2">
    <source>
        <dbReference type="SAM" id="Phobius"/>
    </source>
</evidence>
<dbReference type="AlphaFoldDB" id="A0A9P0BF42"/>
<feature type="region of interest" description="Disordered" evidence="1">
    <location>
        <begin position="411"/>
        <end position="442"/>
    </location>
</feature>
<dbReference type="OrthoDB" id="8185211at2759"/>
<feature type="compositionally biased region" description="Low complexity" evidence="1">
    <location>
        <begin position="129"/>
        <end position="147"/>
    </location>
</feature>
<feature type="chain" id="PRO_5040486027" evidence="3">
    <location>
        <begin position="22"/>
        <end position="508"/>
    </location>
</feature>
<protein>
    <submittedName>
        <fullName evidence="4">Uncharacterized protein</fullName>
    </submittedName>
</protein>
<evidence type="ECO:0000313" key="5">
    <source>
        <dbReference type="Proteomes" id="UP001154078"/>
    </source>
</evidence>